<evidence type="ECO:0000313" key="1">
    <source>
        <dbReference type="EMBL" id="GAA1800232.1"/>
    </source>
</evidence>
<reference evidence="2" key="1">
    <citation type="journal article" date="2019" name="Int. J. Syst. Evol. Microbiol.">
        <title>The Global Catalogue of Microorganisms (GCM) 10K type strain sequencing project: providing services to taxonomists for standard genome sequencing and annotation.</title>
        <authorList>
            <consortium name="The Broad Institute Genomics Platform"/>
            <consortium name="The Broad Institute Genome Sequencing Center for Infectious Disease"/>
            <person name="Wu L."/>
            <person name="Ma J."/>
        </authorList>
    </citation>
    <scope>NUCLEOTIDE SEQUENCE [LARGE SCALE GENOMIC DNA]</scope>
    <source>
        <strain evidence="2">JCM 14736</strain>
    </source>
</reference>
<keyword evidence="2" id="KW-1185">Reference proteome</keyword>
<name>A0ABP4Y385_9MICO</name>
<gene>
    <name evidence="1" type="ORF">GCM10009768_31520</name>
</gene>
<protein>
    <recommendedName>
        <fullName evidence="3">Secreted protein</fullName>
    </recommendedName>
</protein>
<dbReference type="Proteomes" id="UP001500851">
    <property type="component" value="Unassembled WGS sequence"/>
</dbReference>
<comment type="caution">
    <text evidence="1">The sequence shown here is derived from an EMBL/GenBank/DDBJ whole genome shotgun (WGS) entry which is preliminary data.</text>
</comment>
<evidence type="ECO:0000313" key="2">
    <source>
        <dbReference type="Proteomes" id="UP001500851"/>
    </source>
</evidence>
<organism evidence="1 2">
    <name type="scientific">Leucobacter iarius</name>
    <dbReference type="NCBI Taxonomy" id="333963"/>
    <lineage>
        <taxon>Bacteria</taxon>
        <taxon>Bacillati</taxon>
        <taxon>Actinomycetota</taxon>
        <taxon>Actinomycetes</taxon>
        <taxon>Micrococcales</taxon>
        <taxon>Microbacteriaceae</taxon>
        <taxon>Leucobacter</taxon>
    </lineage>
</organism>
<dbReference type="EMBL" id="BAAAOB010000006">
    <property type="protein sequence ID" value="GAA1800232.1"/>
    <property type="molecule type" value="Genomic_DNA"/>
</dbReference>
<accession>A0ABP4Y385</accession>
<evidence type="ECO:0008006" key="3">
    <source>
        <dbReference type="Google" id="ProtNLM"/>
    </source>
</evidence>
<sequence length="73" mass="7657">MVVPIIVTAKAKAVATTARRGTAEAATCGGDESVVGEGMEALLRNETRCLEMITLIQSTVSHYSMTALRSTVS</sequence>
<proteinExistence type="predicted"/>